<reference evidence="1 2" key="1">
    <citation type="submission" date="2019-03" db="EMBL/GenBank/DDBJ databases">
        <title>Deep-cultivation of Planctomycetes and their phenomic and genomic characterization uncovers novel biology.</title>
        <authorList>
            <person name="Wiegand S."/>
            <person name="Jogler M."/>
            <person name="Boedeker C."/>
            <person name="Pinto D."/>
            <person name="Vollmers J."/>
            <person name="Rivas-Marin E."/>
            <person name="Kohn T."/>
            <person name="Peeters S.H."/>
            <person name="Heuer A."/>
            <person name="Rast P."/>
            <person name="Oberbeckmann S."/>
            <person name="Bunk B."/>
            <person name="Jeske O."/>
            <person name="Meyerdierks A."/>
            <person name="Storesund J.E."/>
            <person name="Kallscheuer N."/>
            <person name="Luecker S."/>
            <person name="Lage O.M."/>
            <person name="Pohl T."/>
            <person name="Merkel B.J."/>
            <person name="Hornburger P."/>
            <person name="Mueller R.-W."/>
            <person name="Bruemmer F."/>
            <person name="Labrenz M."/>
            <person name="Spormann A.M."/>
            <person name="Op den Camp H."/>
            <person name="Overmann J."/>
            <person name="Amann R."/>
            <person name="Jetten M.S.M."/>
            <person name="Mascher T."/>
            <person name="Medema M.H."/>
            <person name="Devos D.P."/>
            <person name="Kaster A.-K."/>
            <person name="Ovreas L."/>
            <person name="Rohde M."/>
            <person name="Galperin M.Y."/>
            <person name="Jogler C."/>
        </authorList>
    </citation>
    <scope>NUCLEOTIDE SEQUENCE [LARGE SCALE GENOMIC DNA]</scope>
    <source>
        <strain evidence="1 2">V202</strain>
    </source>
</reference>
<sequence length="176" mass="19998">MHKRTNTLQQVVQKAAKADLVSCATASISHFQSQRGTPEPLRTTCSAYQFSSASVRHFKSQSITGNSDHKVSRKETALARSILPRNIIQEVVRLICRIKKTLIDLIYPVSIRTRTIHLKIPAHFWTFHEYNRLQTDNAGITLQLARKLSVSSATDGAYMIRRFKRQKVLHEKGNAD</sequence>
<organism evidence="1 2">
    <name type="scientific">Gimesia aquarii</name>
    <dbReference type="NCBI Taxonomy" id="2527964"/>
    <lineage>
        <taxon>Bacteria</taxon>
        <taxon>Pseudomonadati</taxon>
        <taxon>Planctomycetota</taxon>
        <taxon>Planctomycetia</taxon>
        <taxon>Planctomycetales</taxon>
        <taxon>Planctomycetaceae</taxon>
        <taxon>Gimesia</taxon>
    </lineage>
</organism>
<proteinExistence type="predicted"/>
<dbReference type="EMBL" id="CP037422">
    <property type="protein sequence ID" value="QDU08570.1"/>
    <property type="molecule type" value="Genomic_DNA"/>
</dbReference>
<protein>
    <submittedName>
        <fullName evidence="1">Uncharacterized protein</fullName>
    </submittedName>
</protein>
<gene>
    <name evidence="1" type="ORF">V202x_19390</name>
</gene>
<dbReference type="Proteomes" id="UP000318384">
    <property type="component" value="Chromosome"/>
</dbReference>
<accession>A0A517WTJ1</accession>
<evidence type="ECO:0000313" key="2">
    <source>
        <dbReference type="Proteomes" id="UP000318384"/>
    </source>
</evidence>
<evidence type="ECO:0000313" key="1">
    <source>
        <dbReference type="EMBL" id="QDU08570.1"/>
    </source>
</evidence>
<dbReference type="AlphaFoldDB" id="A0A517WTJ1"/>
<name>A0A517WTJ1_9PLAN</name>
<keyword evidence="2" id="KW-1185">Reference proteome</keyword>